<evidence type="ECO:0000256" key="1">
    <source>
        <dbReference type="SAM" id="MobiDB-lite"/>
    </source>
</evidence>
<dbReference type="AlphaFoldDB" id="W9QIM6"/>
<keyword evidence="3" id="KW-1185">Reference proteome</keyword>
<gene>
    <name evidence="2" type="ORF">L484_020992</name>
</gene>
<evidence type="ECO:0000313" key="3">
    <source>
        <dbReference type="Proteomes" id="UP000030645"/>
    </source>
</evidence>
<sequence>MDVAVHNNPLKQGQARVYPKRSPRRIQQGGRRQPHQHVSGWAPPHSSSSQWPHDTSCGSGTNKPPSFLCSVSTRACF</sequence>
<proteinExistence type="predicted"/>
<dbReference type="Proteomes" id="UP000030645">
    <property type="component" value="Unassembled WGS sequence"/>
</dbReference>
<accession>W9QIM6</accession>
<dbReference type="EMBL" id="KE343679">
    <property type="protein sequence ID" value="EXB38071.1"/>
    <property type="molecule type" value="Genomic_DNA"/>
</dbReference>
<organism evidence="2 3">
    <name type="scientific">Morus notabilis</name>
    <dbReference type="NCBI Taxonomy" id="981085"/>
    <lineage>
        <taxon>Eukaryota</taxon>
        <taxon>Viridiplantae</taxon>
        <taxon>Streptophyta</taxon>
        <taxon>Embryophyta</taxon>
        <taxon>Tracheophyta</taxon>
        <taxon>Spermatophyta</taxon>
        <taxon>Magnoliopsida</taxon>
        <taxon>eudicotyledons</taxon>
        <taxon>Gunneridae</taxon>
        <taxon>Pentapetalae</taxon>
        <taxon>rosids</taxon>
        <taxon>fabids</taxon>
        <taxon>Rosales</taxon>
        <taxon>Moraceae</taxon>
        <taxon>Moreae</taxon>
        <taxon>Morus</taxon>
    </lineage>
</organism>
<protein>
    <submittedName>
        <fullName evidence="2">Uncharacterized protein</fullName>
    </submittedName>
</protein>
<reference evidence="3" key="1">
    <citation type="submission" date="2013-01" db="EMBL/GenBank/DDBJ databases">
        <title>Draft Genome Sequence of a Mulberry Tree, Morus notabilis C.K. Schneid.</title>
        <authorList>
            <person name="He N."/>
            <person name="Zhao S."/>
        </authorList>
    </citation>
    <scope>NUCLEOTIDE SEQUENCE</scope>
</reference>
<evidence type="ECO:0000313" key="2">
    <source>
        <dbReference type="EMBL" id="EXB38071.1"/>
    </source>
</evidence>
<feature type="region of interest" description="Disordered" evidence="1">
    <location>
        <begin position="1"/>
        <end position="67"/>
    </location>
</feature>
<feature type="compositionally biased region" description="Polar residues" evidence="1">
    <location>
        <begin position="45"/>
        <end position="67"/>
    </location>
</feature>
<name>W9QIM6_9ROSA</name>